<gene>
    <name evidence="3" type="ORF">FCG67_13265</name>
</gene>
<comment type="caution">
    <text evidence="3">The sequence shown here is derived from an EMBL/GenBank/DDBJ whole genome shotgun (WGS) entry which is preliminary data.</text>
</comment>
<dbReference type="GO" id="GO:0004519">
    <property type="term" value="F:endonuclease activity"/>
    <property type="evidence" value="ECO:0007669"/>
    <property type="project" value="UniProtKB-KW"/>
</dbReference>
<organism evidence="3 4">
    <name type="scientific">Rhodococcus oryzae</name>
    <dbReference type="NCBI Taxonomy" id="2571143"/>
    <lineage>
        <taxon>Bacteria</taxon>
        <taxon>Bacillati</taxon>
        <taxon>Actinomycetota</taxon>
        <taxon>Actinomycetes</taxon>
        <taxon>Mycobacteriales</taxon>
        <taxon>Nocardiaceae</taxon>
        <taxon>Rhodococcus</taxon>
    </lineage>
</organism>
<dbReference type="Proteomes" id="UP000305109">
    <property type="component" value="Unassembled WGS sequence"/>
</dbReference>
<dbReference type="InterPro" id="IPR005135">
    <property type="entry name" value="Endo/exonuclease/phosphatase"/>
</dbReference>
<dbReference type="SUPFAM" id="SSF56219">
    <property type="entry name" value="DNase I-like"/>
    <property type="match status" value="1"/>
</dbReference>
<evidence type="ECO:0000256" key="1">
    <source>
        <dbReference type="SAM" id="Phobius"/>
    </source>
</evidence>
<feature type="transmembrane region" description="Helical" evidence="1">
    <location>
        <begin position="63"/>
        <end position="84"/>
    </location>
</feature>
<reference evidence="3 4" key="1">
    <citation type="submission" date="2019-04" db="EMBL/GenBank/DDBJ databases">
        <title>Rhodococcus oryzae sp. nov., a novel actinomycete isolated from rhizosphere soil of rice (Oryza sativa L.).</title>
        <authorList>
            <person name="Li C."/>
        </authorList>
    </citation>
    <scope>NUCLEOTIDE SEQUENCE [LARGE SCALE GENOMIC DNA]</scope>
    <source>
        <strain evidence="3 4">NEAU-CX67</strain>
    </source>
</reference>
<protein>
    <submittedName>
        <fullName evidence="3">Endonuclease/exonuclease/phosphatase family protein</fullName>
    </submittedName>
</protein>
<dbReference type="InterPro" id="IPR036691">
    <property type="entry name" value="Endo/exonu/phosph_ase_sf"/>
</dbReference>
<accession>A0ABY2RK02</accession>
<keyword evidence="3" id="KW-0378">Hydrolase</keyword>
<keyword evidence="4" id="KW-1185">Reference proteome</keyword>
<evidence type="ECO:0000313" key="4">
    <source>
        <dbReference type="Proteomes" id="UP000305109"/>
    </source>
</evidence>
<keyword evidence="3" id="KW-0540">Nuclease</keyword>
<dbReference type="Pfam" id="PF03372">
    <property type="entry name" value="Exo_endo_phos"/>
    <property type="match status" value="1"/>
</dbReference>
<dbReference type="Gene3D" id="3.60.10.10">
    <property type="entry name" value="Endonuclease/exonuclease/phosphatase"/>
    <property type="match status" value="1"/>
</dbReference>
<feature type="transmembrane region" description="Helical" evidence="1">
    <location>
        <begin position="35"/>
        <end position="56"/>
    </location>
</feature>
<name>A0ABY2RK02_9NOCA</name>
<sequence>MRWVRWTVTALGLAAVLAAAVGVLAHYLDSTATVLVVLASFAPFLMACGVVGLAALACTRQWVGTAVAAVVVAAAAWTQLPLYLGDRASDGDPELTVMQANILFGQGDPEALVAQVRSRGVDVLTVNELTDGAIPQLGAAGLDAELPYRYLRPMEWGGGGTGIWSRHPISEETEHMGFVLNMVSVRVHKPEQRPFMMVAAHPLPPWPRPQTTTWSQEMGQVRDILQGLRGRGEPVIMGADLNATYDHAQFRALIGDGYSDAAEQSGAGVLRTYPADRWWPPVLGIDHILVSGAVAVNAEAVDLPGSDHRGVVAEIDLNAPDDYSGSD</sequence>
<evidence type="ECO:0000259" key="2">
    <source>
        <dbReference type="Pfam" id="PF03372"/>
    </source>
</evidence>
<keyword evidence="1" id="KW-1133">Transmembrane helix</keyword>
<keyword evidence="1" id="KW-0812">Transmembrane</keyword>
<proteinExistence type="predicted"/>
<keyword evidence="3" id="KW-0255">Endonuclease</keyword>
<dbReference type="EMBL" id="SUMD01000005">
    <property type="protein sequence ID" value="TJZ78002.1"/>
    <property type="molecule type" value="Genomic_DNA"/>
</dbReference>
<dbReference type="RefSeq" id="WP_136910215.1">
    <property type="nucleotide sequence ID" value="NZ_SUMD01000005.1"/>
</dbReference>
<evidence type="ECO:0000313" key="3">
    <source>
        <dbReference type="EMBL" id="TJZ78002.1"/>
    </source>
</evidence>
<keyword evidence="1" id="KW-0472">Membrane</keyword>
<feature type="domain" description="Endonuclease/exonuclease/phosphatase" evidence="2">
    <location>
        <begin position="98"/>
        <end position="308"/>
    </location>
</feature>